<reference evidence="12 13" key="1">
    <citation type="submission" date="2019-02" db="EMBL/GenBank/DDBJ databases">
        <title>Deep-cultivation of Planctomycetes and their phenomic and genomic characterization uncovers novel biology.</title>
        <authorList>
            <person name="Wiegand S."/>
            <person name="Jogler M."/>
            <person name="Boedeker C."/>
            <person name="Pinto D."/>
            <person name="Vollmers J."/>
            <person name="Rivas-Marin E."/>
            <person name="Kohn T."/>
            <person name="Peeters S.H."/>
            <person name="Heuer A."/>
            <person name="Rast P."/>
            <person name="Oberbeckmann S."/>
            <person name="Bunk B."/>
            <person name="Jeske O."/>
            <person name="Meyerdierks A."/>
            <person name="Storesund J.E."/>
            <person name="Kallscheuer N."/>
            <person name="Luecker S."/>
            <person name="Lage O.M."/>
            <person name="Pohl T."/>
            <person name="Merkel B.J."/>
            <person name="Hornburger P."/>
            <person name="Mueller R.-W."/>
            <person name="Bruemmer F."/>
            <person name="Labrenz M."/>
            <person name="Spormann A.M."/>
            <person name="Op Den Camp H."/>
            <person name="Overmann J."/>
            <person name="Amann R."/>
            <person name="Jetten M.S.M."/>
            <person name="Mascher T."/>
            <person name="Medema M.H."/>
            <person name="Devos D.P."/>
            <person name="Kaster A.-K."/>
            <person name="Ovreas L."/>
            <person name="Rohde M."/>
            <person name="Galperin M.Y."/>
            <person name="Jogler C."/>
        </authorList>
    </citation>
    <scope>NUCLEOTIDE SEQUENCE [LARGE SCALE GENOMIC DNA]</scope>
    <source>
        <strain evidence="12 13">CA13</strain>
    </source>
</reference>
<keyword evidence="5" id="KW-0997">Cell inner membrane</keyword>
<feature type="transmembrane region" description="Helical" evidence="9">
    <location>
        <begin position="275"/>
        <end position="296"/>
    </location>
</feature>
<feature type="transmembrane region" description="Helical" evidence="9">
    <location>
        <begin position="184"/>
        <end position="207"/>
    </location>
</feature>
<dbReference type="GO" id="GO:0043190">
    <property type="term" value="C:ATP-binding cassette (ABC) transporter complex"/>
    <property type="evidence" value="ECO:0007669"/>
    <property type="project" value="InterPro"/>
</dbReference>
<dbReference type="InterPro" id="IPR000412">
    <property type="entry name" value="ABC_2_transport"/>
</dbReference>
<evidence type="ECO:0000256" key="1">
    <source>
        <dbReference type="ARBA" id="ARBA00004429"/>
    </source>
</evidence>
<dbReference type="PROSITE" id="PS51012">
    <property type="entry name" value="ABC_TM2"/>
    <property type="match status" value="1"/>
</dbReference>
<dbReference type="OrthoDB" id="9786910at2"/>
<keyword evidence="8 9" id="KW-0472">Membrane</keyword>
<evidence type="ECO:0000256" key="2">
    <source>
        <dbReference type="ARBA" id="ARBA00007783"/>
    </source>
</evidence>
<evidence type="ECO:0000313" key="13">
    <source>
        <dbReference type="Proteomes" id="UP000315010"/>
    </source>
</evidence>
<comment type="subcellular location">
    <subcellularLocation>
        <location evidence="1">Cell inner membrane</location>
        <topology evidence="1">Multi-pass membrane protein</topology>
    </subcellularLocation>
    <subcellularLocation>
        <location evidence="9">Cell membrane</location>
        <topology evidence="9">Multi-pass membrane protein</topology>
    </subcellularLocation>
</comment>
<feature type="domain" description="ABC transmembrane type-2" evidence="11">
    <location>
        <begin position="75"/>
        <end position="299"/>
    </location>
</feature>
<dbReference type="Pfam" id="PF01061">
    <property type="entry name" value="ABC2_membrane"/>
    <property type="match status" value="1"/>
</dbReference>
<accession>A0A5C5Z3U6</accession>
<sequence>MSGAAQERTSETPEGLTSSVPASTGDLTDDAPWDLVIDARPSFPAVEIREIWRYRDLLLLFVHRDIVSFYKQTILGPLWFLIQPIFTMLIYVLVFGQIAGLSTEGAPQVLFYLCGITFWNYFSECFNKTATVFRDNANLFGKVYFPRILVPLSIVISNLLRFVIQFGLFLCFWAWYAADGQVHATWAVLSIPVLLLLMASLGLGLGMLFSAMTTKYRDLVFLLQFGVQLLMYATPVIYPMSQIPSRFAKMLAWNPLAPIFEIARHAFLGVGQFDAWMLGYSVLFSVVLLVVSAFIFHRVERTFMDTV</sequence>
<dbReference type="AlphaFoldDB" id="A0A5C5Z3U6"/>
<name>A0A5C5Z3U6_9BACT</name>
<feature type="region of interest" description="Disordered" evidence="10">
    <location>
        <begin position="1"/>
        <end position="25"/>
    </location>
</feature>
<feature type="transmembrane region" description="Helical" evidence="9">
    <location>
        <begin position="148"/>
        <end position="178"/>
    </location>
</feature>
<comment type="similarity">
    <text evidence="2 9">Belongs to the ABC-2 integral membrane protein family.</text>
</comment>
<dbReference type="PANTHER" id="PTHR30413">
    <property type="entry name" value="INNER MEMBRANE TRANSPORT PERMEASE"/>
    <property type="match status" value="1"/>
</dbReference>
<protein>
    <recommendedName>
        <fullName evidence="9">Transport permease protein</fullName>
    </recommendedName>
</protein>
<keyword evidence="6 9" id="KW-0812">Transmembrane</keyword>
<keyword evidence="3 9" id="KW-0813">Transport</keyword>
<comment type="caution">
    <text evidence="12">The sequence shown here is derived from an EMBL/GenBank/DDBJ whole genome shotgun (WGS) entry which is preliminary data.</text>
</comment>
<feature type="compositionally biased region" description="Polar residues" evidence="10">
    <location>
        <begin position="15"/>
        <end position="25"/>
    </location>
</feature>
<keyword evidence="4 9" id="KW-1003">Cell membrane</keyword>
<evidence type="ECO:0000256" key="6">
    <source>
        <dbReference type="ARBA" id="ARBA00022692"/>
    </source>
</evidence>
<dbReference type="InterPro" id="IPR013525">
    <property type="entry name" value="ABC2_TM"/>
</dbReference>
<evidence type="ECO:0000256" key="3">
    <source>
        <dbReference type="ARBA" id="ARBA00022448"/>
    </source>
</evidence>
<evidence type="ECO:0000313" key="12">
    <source>
        <dbReference type="EMBL" id="TWT81223.1"/>
    </source>
</evidence>
<evidence type="ECO:0000256" key="4">
    <source>
        <dbReference type="ARBA" id="ARBA00022475"/>
    </source>
</evidence>
<dbReference type="Proteomes" id="UP000315010">
    <property type="component" value="Unassembled WGS sequence"/>
</dbReference>
<keyword evidence="7 9" id="KW-1133">Transmembrane helix</keyword>
<evidence type="ECO:0000256" key="9">
    <source>
        <dbReference type="RuleBase" id="RU361157"/>
    </source>
</evidence>
<feature type="transmembrane region" description="Helical" evidence="9">
    <location>
        <begin position="110"/>
        <end position="127"/>
    </location>
</feature>
<evidence type="ECO:0000256" key="8">
    <source>
        <dbReference type="ARBA" id="ARBA00023136"/>
    </source>
</evidence>
<evidence type="ECO:0000256" key="7">
    <source>
        <dbReference type="ARBA" id="ARBA00022989"/>
    </source>
</evidence>
<dbReference type="EMBL" id="SJPJ01000001">
    <property type="protein sequence ID" value="TWT81223.1"/>
    <property type="molecule type" value="Genomic_DNA"/>
</dbReference>
<dbReference type="PANTHER" id="PTHR30413:SF8">
    <property type="entry name" value="TRANSPORT PERMEASE PROTEIN"/>
    <property type="match status" value="1"/>
</dbReference>
<organism evidence="12 13">
    <name type="scientific">Novipirellula herctigrandis</name>
    <dbReference type="NCBI Taxonomy" id="2527986"/>
    <lineage>
        <taxon>Bacteria</taxon>
        <taxon>Pseudomonadati</taxon>
        <taxon>Planctomycetota</taxon>
        <taxon>Planctomycetia</taxon>
        <taxon>Pirellulales</taxon>
        <taxon>Pirellulaceae</taxon>
        <taxon>Novipirellula</taxon>
    </lineage>
</organism>
<feature type="transmembrane region" description="Helical" evidence="9">
    <location>
        <begin position="219"/>
        <end position="238"/>
    </location>
</feature>
<dbReference type="GO" id="GO:0140359">
    <property type="term" value="F:ABC-type transporter activity"/>
    <property type="evidence" value="ECO:0007669"/>
    <property type="project" value="InterPro"/>
</dbReference>
<dbReference type="PRINTS" id="PR00164">
    <property type="entry name" value="ABC2TRNSPORT"/>
</dbReference>
<dbReference type="GO" id="GO:0015920">
    <property type="term" value="P:lipopolysaccharide transport"/>
    <property type="evidence" value="ECO:0007669"/>
    <property type="project" value="TreeGrafter"/>
</dbReference>
<keyword evidence="13" id="KW-1185">Reference proteome</keyword>
<feature type="transmembrane region" description="Helical" evidence="9">
    <location>
        <begin position="78"/>
        <end position="98"/>
    </location>
</feature>
<dbReference type="InterPro" id="IPR047817">
    <property type="entry name" value="ABC2_TM_bact-type"/>
</dbReference>
<evidence type="ECO:0000259" key="11">
    <source>
        <dbReference type="PROSITE" id="PS51012"/>
    </source>
</evidence>
<dbReference type="RefSeq" id="WP_146397022.1">
    <property type="nucleotide sequence ID" value="NZ_SJPJ01000001.1"/>
</dbReference>
<gene>
    <name evidence="12" type="primary">tagG_1</name>
    <name evidence="12" type="ORF">CA13_26720</name>
</gene>
<proteinExistence type="inferred from homology"/>
<evidence type="ECO:0000256" key="10">
    <source>
        <dbReference type="SAM" id="MobiDB-lite"/>
    </source>
</evidence>
<evidence type="ECO:0000256" key="5">
    <source>
        <dbReference type="ARBA" id="ARBA00022519"/>
    </source>
</evidence>